<organism evidence="3 4">
    <name type="scientific">Trema orientale</name>
    <name type="common">Charcoal tree</name>
    <name type="synonym">Celtis orientalis</name>
    <dbReference type="NCBI Taxonomy" id="63057"/>
    <lineage>
        <taxon>Eukaryota</taxon>
        <taxon>Viridiplantae</taxon>
        <taxon>Streptophyta</taxon>
        <taxon>Embryophyta</taxon>
        <taxon>Tracheophyta</taxon>
        <taxon>Spermatophyta</taxon>
        <taxon>Magnoliopsida</taxon>
        <taxon>eudicotyledons</taxon>
        <taxon>Gunneridae</taxon>
        <taxon>Pentapetalae</taxon>
        <taxon>rosids</taxon>
        <taxon>fabids</taxon>
        <taxon>Rosales</taxon>
        <taxon>Cannabaceae</taxon>
        <taxon>Trema</taxon>
    </lineage>
</organism>
<evidence type="ECO:0000259" key="2">
    <source>
        <dbReference type="Pfam" id="PF13962"/>
    </source>
</evidence>
<dbReference type="PANTHER" id="PTHR24177">
    <property type="entry name" value="CASKIN"/>
    <property type="match status" value="1"/>
</dbReference>
<dbReference type="InterPro" id="IPR026961">
    <property type="entry name" value="PGG_dom"/>
</dbReference>
<proteinExistence type="predicted"/>
<evidence type="ECO:0000256" key="1">
    <source>
        <dbReference type="SAM" id="Phobius"/>
    </source>
</evidence>
<dbReference type="STRING" id="63057.A0A2P5CBF5"/>
<dbReference type="Pfam" id="PF13962">
    <property type="entry name" value="PGG"/>
    <property type="match status" value="1"/>
</dbReference>
<dbReference type="PANTHER" id="PTHR24177:SF329">
    <property type="entry name" value="ANKYRIN REPEAT PROTEIN"/>
    <property type="match status" value="1"/>
</dbReference>
<dbReference type="GO" id="GO:0016020">
    <property type="term" value="C:membrane"/>
    <property type="evidence" value="ECO:0007669"/>
    <property type="project" value="TreeGrafter"/>
</dbReference>
<dbReference type="AlphaFoldDB" id="A0A2P5CBF5"/>
<sequence length="459" mass="51637">MALDLIKRCPRLAVATGTYIVPSLVVIAMCKSAFPSGSPLAFWQNWIYKCIQIPNSATNDTCIHISGDSTTTGEDTHVSTCGELDKEPEERIKKATTIVSGVLRGIGIKKIYELKLIHVQSQELLRCILGNLKTFMSEDRRLVTDVAHQAMFQAVEEGNVEFVIEISRTIPELIRHVDHRQRSVFSYAVECRQAEIFSLVHGFVILKEEIAAITDDYGNTVLHMAGKLAPSSHLSRISGAALQMQRELQWFKEVESIMQNKLINKEYYLNGKGMTPREFFTENHKELAKEGEKWMKETAANCTFVAALIVTIMFAAAFMIPGGNDQEKKLTTISHEKWFLLFIISDAISLFSSTTSVLMFLGILTSRYYEDAFLRSLPTKLIIGLSTLFFSIATMMISFCSALYVMMQGQQCILIPVILLASVPVTLFVSLQFPLLVEIFVSTYGSGIFTRKYENWLLQ</sequence>
<feature type="transmembrane region" description="Helical" evidence="1">
    <location>
        <begin position="413"/>
        <end position="441"/>
    </location>
</feature>
<gene>
    <name evidence="3" type="ORF">TorRG33x02_291300</name>
</gene>
<comment type="caution">
    <text evidence="3">The sequence shown here is derived from an EMBL/GenBank/DDBJ whole genome shotgun (WGS) entry which is preliminary data.</text>
</comment>
<keyword evidence="4" id="KW-1185">Reference proteome</keyword>
<evidence type="ECO:0000313" key="3">
    <source>
        <dbReference type="EMBL" id="PON58390.1"/>
    </source>
</evidence>
<dbReference type="OrthoDB" id="1880601at2759"/>
<keyword evidence="1" id="KW-0472">Membrane</keyword>
<keyword evidence="1" id="KW-0812">Transmembrane</keyword>
<keyword evidence="1" id="KW-1133">Transmembrane helix</keyword>
<dbReference type="EMBL" id="JXTC01000387">
    <property type="protein sequence ID" value="PON58390.1"/>
    <property type="molecule type" value="Genomic_DNA"/>
</dbReference>
<feature type="transmembrane region" description="Helical" evidence="1">
    <location>
        <begin position="381"/>
        <end position="407"/>
    </location>
</feature>
<feature type="transmembrane region" description="Helical" evidence="1">
    <location>
        <begin position="299"/>
        <end position="318"/>
    </location>
</feature>
<feature type="transmembrane region" description="Helical" evidence="1">
    <location>
        <begin position="338"/>
        <end position="361"/>
    </location>
</feature>
<accession>A0A2P5CBF5</accession>
<dbReference type="Proteomes" id="UP000237000">
    <property type="component" value="Unassembled WGS sequence"/>
</dbReference>
<evidence type="ECO:0000313" key="4">
    <source>
        <dbReference type="Proteomes" id="UP000237000"/>
    </source>
</evidence>
<feature type="domain" description="PGG" evidence="2">
    <location>
        <begin position="292"/>
        <end position="405"/>
    </location>
</feature>
<protein>
    <submittedName>
        <fullName evidence="3">PGG domain containing protein</fullName>
    </submittedName>
</protein>
<name>A0A2P5CBF5_TREOI</name>
<dbReference type="InParanoid" id="A0A2P5CBF5"/>
<reference evidence="4" key="1">
    <citation type="submission" date="2016-06" db="EMBL/GenBank/DDBJ databases">
        <title>Parallel loss of symbiosis genes in relatives of nitrogen-fixing non-legume Parasponia.</title>
        <authorList>
            <person name="Van Velzen R."/>
            <person name="Holmer R."/>
            <person name="Bu F."/>
            <person name="Rutten L."/>
            <person name="Van Zeijl A."/>
            <person name="Liu W."/>
            <person name="Santuari L."/>
            <person name="Cao Q."/>
            <person name="Sharma T."/>
            <person name="Shen D."/>
            <person name="Roswanjaya Y."/>
            <person name="Wardhani T."/>
            <person name="Kalhor M.S."/>
            <person name="Jansen J."/>
            <person name="Van den Hoogen J."/>
            <person name="Gungor B."/>
            <person name="Hartog M."/>
            <person name="Hontelez J."/>
            <person name="Verver J."/>
            <person name="Yang W.-C."/>
            <person name="Schijlen E."/>
            <person name="Repin R."/>
            <person name="Schilthuizen M."/>
            <person name="Schranz E."/>
            <person name="Heidstra R."/>
            <person name="Miyata K."/>
            <person name="Fedorova E."/>
            <person name="Kohlen W."/>
            <person name="Bisseling T."/>
            <person name="Smit S."/>
            <person name="Geurts R."/>
        </authorList>
    </citation>
    <scope>NUCLEOTIDE SEQUENCE [LARGE SCALE GENOMIC DNA]</scope>
    <source>
        <strain evidence="4">cv. RG33-2</strain>
    </source>
</reference>